<comment type="caution">
    <text evidence="1">The sequence shown here is derived from an EMBL/GenBank/DDBJ whole genome shotgun (WGS) entry which is preliminary data.</text>
</comment>
<evidence type="ECO:0000313" key="2">
    <source>
        <dbReference type="Proteomes" id="UP001153332"/>
    </source>
</evidence>
<reference evidence="1" key="1">
    <citation type="submission" date="2022-12" db="EMBL/GenBank/DDBJ databases">
        <title>Genome Sequence of Lasiodiplodia mahajangana.</title>
        <authorList>
            <person name="Buettner E."/>
        </authorList>
    </citation>
    <scope>NUCLEOTIDE SEQUENCE</scope>
    <source>
        <strain evidence="1">VT137</strain>
    </source>
</reference>
<evidence type="ECO:0000313" key="1">
    <source>
        <dbReference type="EMBL" id="KAJ8132814.1"/>
    </source>
</evidence>
<gene>
    <name evidence="1" type="ORF">O1611_g809</name>
</gene>
<sequence>MSGFYRLPSSSMVEMGISPNTSLQDVEDTHYQPHPPSQMGNHTGPLMNQYPGIGYYTGFPDPAVFPEQKPQSSRSKKKSAPGIDHVKHRRTRSGCYTCRGRRVKCDEKHPICDRCRKGKRDCVYPAPPAAKGLSSNSTSKETASASQEASPESLIDDGDDMERESKLESIRDEEEPIEHSPQYPQSARGLRREHTVSSLNLRRMGNRQNSETPSIDGAKSSSPSISTRTSVSFTTTIQTPDPVPQSSTNNPEWAHLQKDVQYYLGYFCENITHFSYGTPNDPNDFFKSTLPSLAVQGNDALLYAVVGFSAYHATLRHPYGKIDDFLKYYNKSVTMLLSSIKRGDNQNLSTLLTVLQLATIEEYLGDWVNLSGHQKAALQILTQLYTPETIMQPSISALLTWYIRFDVFVAMMGGFETALPREWFECAVKGSEKQVEDNPDDISWRIEVQATNLRLISMDMSLLYAKSARGEISDEVFIEEYDDISARLSDWKTGLDPTITDSNYLVTDFHYAQPLAEDDIVNPYSSGSLYRFPLFSTTILLLEWHSIIIMHKSRQEGYALEQEPSRELRKLALSACEIFETVRLWPETPTGATMTVQACLALACLFIPREPRYHMWMRRRYASLEAAGYIFPLTMRTRMAELFHDPSCNQWWLPNDEGLFPILRSIRTFADASNGNPVTQQTEALREISAIFSNMRIDGEDSPSPSEPTGANVAPRSKGKNVQGRT</sequence>
<protein>
    <submittedName>
        <fullName evidence="1">Uncharacterized protein</fullName>
    </submittedName>
</protein>
<name>A0ACC2JZA9_9PEZI</name>
<organism evidence="1 2">
    <name type="scientific">Lasiodiplodia mahajangana</name>
    <dbReference type="NCBI Taxonomy" id="1108764"/>
    <lineage>
        <taxon>Eukaryota</taxon>
        <taxon>Fungi</taxon>
        <taxon>Dikarya</taxon>
        <taxon>Ascomycota</taxon>
        <taxon>Pezizomycotina</taxon>
        <taxon>Dothideomycetes</taxon>
        <taxon>Dothideomycetes incertae sedis</taxon>
        <taxon>Botryosphaeriales</taxon>
        <taxon>Botryosphaeriaceae</taxon>
        <taxon>Lasiodiplodia</taxon>
    </lineage>
</organism>
<keyword evidence="2" id="KW-1185">Reference proteome</keyword>
<dbReference type="Proteomes" id="UP001153332">
    <property type="component" value="Unassembled WGS sequence"/>
</dbReference>
<dbReference type="EMBL" id="JAPUUL010000080">
    <property type="protein sequence ID" value="KAJ8132814.1"/>
    <property type="molecule type" value="Genomic_DNA"/>
</dbReference>
<accession>A0ACC2JZA9</accession>
<proteinExistence type="predicted"/>